<evidence type="ECO:0000313" key="9">
    <source>
        <dbReference type="EMBL" id="KAJ7371470.1"/>
    </source>
</evidence>
<evidence type="ECO:0000256" key="1">
    <source>
        <dbReference type="ARBA" id="ARBA00004651"/>
    </source>
</evidence>
<evidence type="ECO:0000256" key="3">
    <source>
        <dbReference type="ARBA" id="ARBA00022475"/>
    </source>
</evidence>
<dbReference type="InterPro" id="IPR026612">
    <property type="entry name" value="STRA6-like"/>
</dbReference>
<keyword evidence="5 8" id="KW-1133">Transmembrane helix</keyword>
<accession>A0A9W9YY22</accession>
<keyword evidence="2" id="KW-0813">Transport</keyword>
<dbReference type="PANTHER" id="PTHR21444:SF15">
    <property type="entry name" value="RECEPTOR FOR RETINOL UPTAKE STRA6"/>
    <property type="match status" value="1"/>
</dbReference>
<feature type="transmembrane region" description="Helical" evidence="8">
    <location>
        <begin position="101"/>
        <end position="120"/>
    </location>
</feature>
<keyword evidence="4 8" id="KW-0812">Transmembrane</keyword>
<dbReference type="GO" id="GO:0071939">
    <property type="term" value="P:vitamin A import into cell"/>
    <property type="evidence" value="ECO:0007669"/>
    <property type="project" value="TreeGrafter"/>
</dbReference>
<evidence type="ECO:0000256" key="7">
    <source>
        <dbReference type="ARBA" id="ARBA00023170"/>
    </source>
</evidence>
<dbReference type="AlphaFoldDB" id="A0A9W9YY22"/>
<dbReference type="GO" id="GO:0005886">
    <property type="term" value="C:plasma membrane"/>
    <property type="evidence" value="ECO:0007669"/>
    <property type="project" value="UniProtKB-SubCell"/>
</dbReference>
<evidence type="ECO:0000256" key="5">
    <source>
        <dbReference type="ARBA" id="ARBA00022989"/>
    </source>
</evidence>
<keyword evidence="10" id="KW-1185">Reference proteome</keyword>
<dbReference type="GO" id="GO:0038023">
    <property type="term" value="F:signaling receptor activity"/>
    <property type="evidence" value="ECO:0007669"/>
    <property type="project" value="InterPro"/>
</dbReference>
<feature type="transmembrane region" description="Helical" evidence="8">
    <location>
        <begin position="71"/>
        <end position="89"/>
    </location>
</feature>
<dbReference type="OrthoDB" id="5985994at2759"/>
<proteinExistence type="predicted"/>
<protein>
    <submittedName>
        <fullName evidence="9">Uncharacterized protein</fullName>
    </submittedName>
</protein>
<reference evidence="9" key="1">
    <citation type="submission" date="2023-01" db="EMBL/GenBank/DDBJ databases">
        <title>Genome assembly of the deep-sea coral Lophelia pertusa.</title>
        <authorList>
            <person name="Herrera S."/>
            <person name="Cordes E."/>
        </authorList>
    </citation>
    <scope>NUCLEOTIDE SEQUENCE</scope>
    <source>
        <strain evidence="9">USNM1676648</strain>
        <tissue evidence="9">Polyp</tissue>
    </source>
</reference>
<evidence type="ECO:0000256" key="8">
    <source>
        <dbReference type="SAM" id="Phobius"/>
    </source>
</evidence>
<dbReference type="GO" id="GO:0034632">
    <property type="term" value="F:retinol transmembrane transporter activity"/>
    <property type="evidence" value="ECO:0007669"/>
    <property type="project" value="InterPro"/>
</dbReference>
<feature type="transmembrane region" description="Helical" evidence="8">
    <location>
        <begin position="172"/>
        <end position="195"/>
    </location>
</feature>
<comment type="caution">
    <text evidence="9">The sequence shown here is derived from an EMBL/GenBank/DDBJ whole genome shotgun (WGS) entry which is preliminary data.</text>
</comment>
<feature type="transmembrane region" description="Helical" evidence="8">
    <location>
        <begin position="19"/>
        <end position="39"/>
    </location>
</feature>
<comment type="subcellular location">
    <subcellularLocation>
        <location evidence="1">Cell membrane</location>
        <topology evidence="1">Multi-pass membrane protein</topology>
    </subcellularLocation>
</comment>
<evidence type="ECO:0000256" key="2">
    <source>
        <dbReference type="ARBA" id="ARBA00022448"/>
    </source>
</evidence>
<dbReference type="Pfam" id="PF14752">
    <property type="entry name" value="RBP_receptor"/>
    <property type="match status" value="1"/>
</dbReference>
<sequence length="238" mass="26492">MAEASTSSSVPCTGYIDGITFDLGCLAPALVIILILASLKRRVSVKLEHCNGYPGLLIPINFLGAGFSNRYTIAATFGATANTCLVMFLNRDSMFSLPGPAWVKVFQSLIAVLVYGILFYPFFACLTTEYKLVGSFMGFIYVAIRFCFKLAIDFQCGHVLEGETKKVFYVSRLGIVPTYMCLLFILIRFAVLLYFEVRKKWFPFTSDTRGGSEICDTRLVKEPEIAHVRELFNPGSIS</sequence>
<name>A0A9W9YY22_9CNID</name>
<dbReference type="PANTHER" id="PTHR21444">
    <property type="entry name" value="COILED-COIL DOMAIN-CONTAINING PROTEIN 180"/>
    <property type="match status" value="1"/>
</dbReference>
<keyword evidence="3" id="KW-1003">Cell membrane</keyword>
<dbReference type="EMBL" id="MU826846">
    <property type="protein sequence ID" value="KAJ7371470.1"/>
    <property type="molecule type" value="Genomic_DNA"/>
</dbReference>
<evidence type="ECO:0000256" key="6">
    <source>
        <dbReference type="ARBA" id="ARBA00023136"/>
    </source>
</evidence>
<feature type="transmembrane region" description="Helical" evidence="8">
    <location>
        <begin position="132"/>
        <end position="152"/>
    </location>
</feature>
<keyword evidence="7" id="KW-0675">Receptor</keyword>
<evidence type="ECO:0000313" key="10">
    <source>
        <dbReference type="Proteomes" id="UP001163046"/>
    </source>
</evidence>
<dbReference type="Proteomes" id="UP001163046">
    <property type="component" value="Unassembled WGS sequence"/>
</dbReference>
<organism evidence="9 10">
    <name type="scientific">Desmophyllum pertusum</name>
    <dbReference type="NCBI Taxonomy" id="174260"/>
    <lineage>
        <taxon>Eukaryota</taxon>
        <taxon>Metazoa</taxon>
        <taxon>Cnidaria</taxon>
        <taxon>Anthozoa</taxon>
        <taxon>Hexacorallia</taxon>
        <taxon>Scleractinia</taxon>
        <taxon>Caryophylliina</taxon>
        <taxon>Caryophylliidae</taxon>
        <taxon>Desmophyllum</taxon>
    </lineage>
</organism>
<evidence type="ECO:0000256" key="4">
    <source>
        <dbReference type="ARBA" id="ARBA00022692"/>
    </source>
</evidence>
<keyword evidence="6 8" id="KW-0472">Membrane</keyword>
<gene>
    <name evidence="9" type="ORF">OS493_025369</name>
</gene>